<keyword evidence="1" id="KW-1133">Transmembrane helix</keyword>
<dbReference type="Proteomes" id="UP001177670">
    <property type="component" value="Unassembled WGS sequence"/>
</dbReference>
<sequence>MKTSSEDGRYGGWTINSKVTFKKDFKSLDEIIFGWDRFNSVMLLVFILLFLIWAVTFFVSYNMYGTDGHSTDHDHNHGSHGNWNH</sequence>
<keyword evidence="1" id="KW-0812">Transmembrane</keyword>
<keyword evidence="3" id="KW-1185">Reference proteome</keyword>
<proteinExistence type="predicted"/>
<keyword evidence="1" id="KW-0472">Membrane</keyword>
<reference evidence="2" key="1">
    <citation type="submission" date="2021-10" db="EMBL/GenBank/DDBJ databases">
        <title>Melipona bicolor Genome sequencing and assembly.</title>
        <authorList>
            <person name="Araujo N.S."/>
            <person name="Arias M.C."/>
        </authorList>
    </citation>
    <scope>NUCLEOTIDE SEQUENCE</scope>
    <source>
        <strain evidence="2">USP_2M_L1-L4_2017</strain>
        <tissue evidence="2">Whole body</tissue>
    </source>
</reference>
<evidence type="ECO:0000256" key="1">
    <source>
        <dbReference type="SAM" id="Phobius"/>
    </source>
</evidence>
<evidence type="ECO:0000313" key="2">
    <source>
        <dbReference type="EMBL" id="KAK1127184.1"/>
    </source>
</evidence>
<name>A0AA40KNP3_9HYME</name>
<protein>
    <submittedName>
        <fullName evidence="2">Uncharacterized protein</fullName>
    </submittedName>
</protein>
<accession>A0AA40KNP3</accession>
<dbReference type="AlphaFoldDB" id="A0AA40KNP3"/>
<feature type="transmembrane region" description="Helical" evidence="1">
    <location>
        <begin position="41"/>
        <end position="61"/>
    </location>
</feature>
<gene>
    <name evidence="2" type="ORF">K0M31_003733</name>
</gene>
<dbReference type="EMBL" id="JAHYIQ010000012">
    <property type="protein sequence ID" value="KAK1127184.1"/>
    <property type="molecule type" value="Genomic_DNA"/>
</dbReference>
<evidence type="ECO:0000313" key="3">
    <source>
        <dbReference type="Proteomes" id="UP001177670"/>
    </source>
</evidence>
<organism evidence="2 3">
    <name type="scientific">Melipona bicolor</name>
    <dbReference type="NCBI Taxonomy" id="60889"/>
    <lineage>
        <taxon>Eukaryota</taxon>
        <taxon>Metazoa</taxon>
        <taxon>Ecdysozoa</taxon>
        <taxon>Arthropoda</taxon>
        <taxon>Hexapoda</taxon>
        <taxon>Insecta</taxon>
        <taxon>Pterygota</taxon>
        <taxon>Neoptera</taxon>
        <taxon>Endopterygota</taxon>
        <taxon>Hymenoptera</taxon>
        <taxon>Apocrita</taxon>
        <taxon>Aculeata</taxon>
        <taxon>Apoidea</taxon>
        <taxon>Anthophila</taxon>
        <taxon>Apidae</taxon>
        <taxon>Melipona</taxon>
    </lineage>
</organism>
<comment type="caution">
    <text evidence="2">The sequence shown here is derived from an EMBL/GenBank/DDBJ whole genome shotgun (WGS) entry which is preliminary data.</text>
</comment>